<keyword evidence="4" id="KW-1185">Reference proteome</keyword>
<evidence type="ECO:0000313" key="4">
    <source>
        <dbReference type="Proteomes" id="UP001190700"/>
    </source>
</evidence>
<proteinExistence type="predicted"/>
<organism evidence="3 4">
    <name type="scientific">Cymbomonas tetramitiformis</name>
    <dbReference type="NCBI Taxonomy" id="36881"/>
    <lineage>
        <taxon>Eukaryota</taxon>
        <taxon>Viridiplantae</taxon>
        <taxon>Chlorophyta</taxon>
        <taxon>Pyramimonadophyceae</taxon>
        <taxon>Pyramimonadales</taxon>
        <taxon>Pyramimonadaceae</taxon>
        <taxon>Cymbomonas</taxon>
    </lineage>
</organism>
<dbReference type="EMBL" id="LGRX02033746">
    <property type="protein sequence ID" value="KAK3240080.1"/>
    <property type="molecule type" value="Genomic_DNA"/>
</dbReference>
<name>A0AAE0BQK8_9CHLO</name>
<sequence>MLAREVLTEGISPDDIQVFDNQIHEHQKFSTFGLVTINESGCQTGQTLLQRYQMLDQELTARGVERPVVEMTDNHDSRYDERVMKFCEEKGIVQWSEKANTSGKFQALDQVNRKLHQEIEKAVREFKVLRAAQMSAQSGHKVDTSEITMNITDFIRQFCVVLFSWSSIMDRITAFRRVGIFQVELAPGQIDRTNFVYQPEEKVEAEAPPNVEDFRTSPEGVRKDTTEYLKRKLEAYRGLAKQWQTYETSPIEQGILSPEILPPLPPRPSKGGLSDKNGSFQFNDILAMKRAKKAEQDETRAQAEFASLQRDLAREQRESQMAEVVARRAQAAAELSTAFDKCGGRCKCNIYVNLKRVSCEASKLKKCPVCADIKKSKCAKA</sequence>
<evidence type="ECO:0000256" key="1">
    <source>
        <dbReference type="SAM" id="Coils"/>
    </source>
</evidence>
<evidence type="ECO:0000313" key="3">
    <source>
        <dbReference type="EMBL" id="KAK3240080.1"/>
    </source>
</evidence>
<gene>
    <name evidence="3" type="ORF">CYMTET_50046</name>
</gene>
<dbReference type="Proteomes" id="UP001190700">
    <property type="component" value="Unassembled WGS sequence"/>
</dbReference>
<reference evidence="3 4" key="1">
    <citation type="journal article" date="2015" name="Genome Biol. Evol.">
        <title>Comparative Genomics of a Bacterivorous Green Alga Reveals Evolutionary Causalities and Consequences of Phago-Mixotrophic Mode of Nutrition.</title>
        <authorList>
            <person name="Burns J.A."/>
            <person name="Paasch A."/>
            <person name="Narechania A."/>
            <person name="Kim E."/>
        </authorList>
    </citation>
    <scope>NUCLEOTIDE SEQUENCE [LARGE SCALE GENOMIC DNA]</scope>
    <source>
        <strain evidence="3 4">PLY_AMNH</strain>
    </source>
</reference>
<feature type="coiled-coil region" evidence="1">
    <location>
        <begin position="105"/>
        <end position="132"/>
    </location>
</feature>
<accession>A0AAE0BQK8</accession>
<dbReference type="AlphaFoldDB" id="A0AAE0BQK8"/>
<feature type="coiled-coil region" evidence="1">
    <location>
        <begin position="291"/>
        <end position="318"/>
    </location>
</feature>
<keyword evidence="1" id="KW-0175">Coiled coil</keyword>
<feature type="region of interest" description="Disordered" evidence="2">
    <location>
        <begin position="257"/>
        <end position="276"/>
    </location>
</feature>
<protein>
    <submittedName>
        <fullName evidence="3">Uncharacterized protein</fullName>
    </submittedName>
</protein>
<comment type="caution">
    <text evidence="3">The sequence shown here is derived from an EMBL/GenBank/DDBJ whole genome shotgun (WGS) entry which is preliminary data.</text>
</comment>
<evidence type="ECO:0000256" key="2">
    <source>
        <dbReference type="SAM" id="MobiDB-lite"/>
    </source>
</evidence>